<proteinExistence type="predicted"/>
<protein>
    <submittedName>
        <fullName evidence="4">Peptidase</fullName>
    </submittedName>
</protein>
<dbReference type="Proteomes" id="UP000076609">
    <property type="component" value="Unassembled WGS sequence"/>
</dbReference>
<dbReference type="Pfam" id="PF00326">
    <property type="entry name" value="Peptidase_S9"/>
    <property type="match status" value="1"/>
</dbReference>
<dbReference type="InterPro" id="IPR001375">
    <property type="entry name" value="Peptidase_S9_cat"/>
</dbReference>
<evidence type="ECO:0000256" key="2">
    <source>
        <dbReference type="SAM" id="SignalP"/>
    </source>
</evidence>
<dbReference type="InterPro" id="IPR029058">
    <property type="entry name" value="AB_hydrolase_fold"/>
</dbReference>
<dbReference type="SUPFAM" id="SSF82171">
    <property type="entry name" value="DPP6 N-terminal domain-like"/>
    <property type="match status" value="1"/>
</dbReference>
<gene>
    <name evidence="4" type="ORF">AVT10_07580</name>
</gene>
<keyword evidence="1" id="KW-0378">Hydrolase</keyword>
<feature type="domain" description="Peptidase S9 prolyl oligopeptidase catalytic" evidence="3">
    <location>
        <begin position="439"/>
        <end position="641"/>
    </location>
</feature>
<dbReference type="PANTHER" id="PTHR42776">
    <property type="entry name" value="SERINE PEPTIDASE S9 FAMILY MEMBER"/>
    <property type="match status" value="1"/>
</dbReference>
<evidence type="ECO:0000313" key="5">
    <source>
        <dbReference type="Proteomes" id="UP000076609"/>
    </source>
</evidence>
<feature type="chain" id="PRO_5046656814" evidence="2">
    <location>
        <begin position="26"/>
        <end position="644"/>
    </location>
</feature>
<dbReference type="RefSeq" id="WP_066693957.1">
    <property type="nucleotide sequence ID" value="NZ_CP117025.1"/>
</dbReference>
<evidence type="ECO:0000256" key="1">
    <source>
        <dbReference type="ARBA" id="ARBA00022801"/>
    </source>
</evidence>
<dbReference type="SUPFAM" id="SSF53474">
    <property type="entry name" value="alpha/beta-Hydrolases"/>
    <property type="match status" value="1"/>
</dbReference>
<dbReference type="Gene3D" id="3.40.50.1820">
    <property type="entry name" value="alpha/beta hydrolase"/>
    <property type="match status" value="1"/>
</dbReference>
<keyword evidence="5" id="KW-1185">Reference proteome</keyword>
<name>A0ABR5Y9R4_9SPHN</name>
<evidence type="ECO:0000259" key="3">
    <source>
        <dbReference type="Pfam" id="PF00326"/>
    </source>
</evidence>
<accession>A0ABR5Y9R4</accession>
<sequence>MRLLPWIGLALATALPAQSPPAAPAVDPATPVPIAAFAELPLLESPRLSPDGSRLLAKGAVNGRQALLLTSLIDPKQRHTMGAPEDTDINWWRWVNDDWVLIGLGAQQDYFGQEIYVTRVLAISTDLKTTRKLDWTRSGVYADDVLWVAHDGSPRILLSKQTGIDTEADFQYSVFEIDVSTGKTRRVAEGRPNVHKWYADGDGQVRAGYQYNDATRGSVLLYRANNGEAFRPIARRVRKDEDGMTIPLTFRADGTSAVAFDDEGGFTALYEVSLPDLKLGKKLYALDGYDVDGILDNAEENDVIGAQVTDRHGHSVWFDQTLKELQEAIDGSVGDRRARIVSWNRTQTRFLVEVGTPSQPGGLYFWDTRNAKMNRLAWNSQSLQGRRLSPVSTIRYAARDGTPIEAVLTMPRHRIGQKNLPLIVLPHGGPFARDSEGWDWWTQYLAEIGYVVVQPNYRGSSGYGRAFAKKGEGEWGLKMQDDLNDAVTHLAKQGIADPKRVCMVGASYGGYAAMRAAQRDGGLYRCAISYAGVSDLAALRRYDSQFLNGRTIGDWLKTQAPDFQLISPRFHAADFSTPILLMHGKVDKRVPVAQSRALAAELKKAGKPYRYIEQPLGDHFFSRSEDRLQFLTEMTAFLKEHNPS</sequence>
<evidence type="ECO:0000313" key="4">
    <source>
        <dbReference type="EMBL" id="KZE08772.1"/>
    </source>
</evidence>
<organism evidence="4 5">
    <name type="scientific">Sphingomonas hankookensis</name>
    <dbReference type="NCBI Taxonomy" id="563996"/>
    <lineage>
        <taxon>Bacteria</taxon>
        <taxon>Pseudomonadati</taxon>
        <taxon>Pseudomonadota</taxon>
        <taxon>Alphaproteobacteria</taxon>
        <taxon>Sphingomonadales</taxon>
        <taxon>Sphingomonadaceae</taxon>
        <taxon>Sphingomonas</taxon>
    </lineage>
</organism>
<dbReference type="PANTHER" id="PTHR42776:SF27">
    <property type="entry name" value="DIPEPTIDYL PEPTIDASE FAMILY MEMBER 6"/>
    <property type="match status" value="1"/>
</dbReference>
<reference evidence="5" key="1">
    <citation type="submission" date="2016-01" db="EMBL/GenBank/DDBJ databases">
        <title>Draft genome of Chromobacterium sp. F49.</title>
        <authorList>
            <person name="Hong K.W."/>
        </authorList>
    </citation>
    <scope>NUCLEOTIDE SEQUENCE [LARGE SCALE GENOMIC DNA]</scope>
    <source>
        <strain evidence="5">CN3</strain>
    </source>
</reference>
<feature type="signal peptide" evidence="2">
    <location>
        <begin position="1"/>
        <end position="25"/>
    </location>
</feature>
<comment type="caution">
    <text evidence="4">The sequence shown here is derived from an EMBL/GenBank/DDBJ whole genome shotgun (WGS) entry which is preliminary data.</text>
</comment>
<keyword evidence="2" id="KW-0732">Signal</keyword>
<dbReference type="EMBL" id="LQQO01000061">
    <property type="protein sequence ID" value="KZE08772.1"/>
    <property type="molecule type" value="Genomic_DNA"/>
</dbReference>